<dbReference type="AlphaFoldDB" id="A0A173T9Z5"/>
<reference evidence="5 6" key="1">
    <citation type="submission" date="2015-09" db="EMBL/GenBank/DDBJ databases">
        <authorList>
            <consortium name="Pathogen Informatics"/>
        </authorList>
    </citation>
    <scope>NUCLEOTIDE SEQUENCE [LARGE SCALE GENOMIC DNA]</scope>
    <source>
        <strain evidence="5 6">2789STDY5608891</strain>
    </source>
</reference>
<proteinExistence type="predicted"/>
<name>A0A173T9Z5_EUBRA</name>
<keyword evidence="3 5" id="KW-0067">ATP-binding</keyword>
<dbReference type="EMBL" id="CYYA01000007">
    <property type="protein sequence ID" value="CUM98956.1"/>
    <property type="molecule type" value="Genomic_DNA"/>
</dbReference>
<dbReference type="Gene3D" id="3.40.50.300">
    <property type="entry name" value="P-loop containing nucleotide triphosphate hydrolases"/>
    <property type="match status" value="1"/>
</dbReference>
<dbReference type="RefSeq" id="WP_242853596.1">
    <property type="nucleotide sequence ID" value="NZ_CP173382.1"/>
</dbReference>
<organism evidence="5 6">
    <name type="scientific">Eubacterium ramulus</name>
    <dbReference type="NCBI Taxonomy" id="39490"/>
    <lineage>
        <taxon>Bacteria</taxon>
        <taxon>Bacillati</taxon>
        <taxon>Bacillota</taxon>
        <taxon>Clostridia</taxon>
        <taxon>Eubacteriales</taxon>
        <taxon>Eubacteriaceae</taxon>
        <taxon>Eubacterium</taxon>
    </lineage>
</organism>
<evidence type="ECO:0000313" key="6">
    <source>
        <dbReference type="Proteomes" id="UP000095492"/>
    </source>
</evidence>
<protein>
    <submittedName>
        <fullName evidence="5">Fe(3+) ions import ATP-binding protein FbpC 2</fullName>
        <ecNumber evidence="5">3.6.3.30</ecNumber>
    </submittedName>
</protein>
<dbReference type="SUPFAM" id="SSF52540">
    <property type="entry name" value="P-loop containing nucleoside triphosphate hydrolases"/>
    <property type="match status" value="1"/>
</dbReference>
<dbReference type="Pfam" id="PF00005">
    <property type="entry name" value="ABC_tran"/>
    <property type="match status" value="1"/>
</dbReference>
<feature type="domain" description="ABC transporter" evidence="4">
    <location>
        <begin position="6"/>
        <end position="213"/>
    </location>
</feature>
<dbReference type="PANTHER" id="PTHR42939">
    <property type="entry name" value="ABC TRANSPORTER ATP-BINDING PROTEIN ALBC-RELATED"/>
    <property type="match status" value="1"/>
</dbReference>
<dbReference type="SMART" id="SM00382">
    <property type="entry name" value="AAA"/>
    <property type="match status" value="1"/>
</dbReference>
<dbReference type="InterPro" id="IPR003439">
    <property type="entry name" value="ABC_transporter-like_ATP-bd"/>
</dbReference>
<keyword evidence="1" id="KW-0813">Transport</keyword>
<accession>A0A173T9Z5</accession>
<dbReference type="PROSITE" id="PS50893">
    <property type="entry name" value="ABC_TRANSPORTER_2"/>
    <property type="match status" value="1"/>
</dbReference>
<dbReference type="InterPro" id="IPR003593">
    <property type="entry name" value="AAA+_ATPase"/>
</dbReference>
<gene>
    <name evidence="5" type="primary">fbpC2</name>
    <name evidence="5" type="ORF">ERS852448_01386</name>
</gene>
<dbReference type="InterPro" id="IPR051782">
    <property type="entry name" value="ABC_Transporter_VariousFunc"/>
</dbReference>
<evidence type="ECO:0000313" key="5">
    <source>
        <dbReference type="EMBL" id="CUM98956.1"/>
    </source>
</evidence>
<dbReference type="PANTHER" id="PTHR42939:SF1">
    <property type="entry name" value="ABC TRANSPORTER ATP-BINDING PROTEIN ALBC-RELATED"/>
    <property type="match status" value="1"/>
</dbReference>
<evidence type="ECO:0000256" key="1">
    <source>
        <dbReference type="ARBA" id="ARBA00022448"/>
    </source>
</evidence>
<evidence type="ECO:0000256" key="2">
    <source>
        <dbReference type="ARBA" id="ARBA00022741"/>
    </source>
</evidence>
<evidence type="ECO:0000256" key="3">
    <source>
        <dbReference type="ARBA" id="ARBA00022840"/>
    </source>
</evidence>
<keyword evidence="5" id="KW-0378">Hydrolase</keyword>
<dbReference type="PROSITE" id="PS00211">
    <property type="entry name" value="ABC_TRANSPORTER_1"/>
    <property type="match status" value="1"/>
</dbReference>
<keyword evidence="2" id="KW-0547">Nucleotide-binding</keyword>
<evidence type="ECO:0000259" key="4">
    <source>
        <dbReference type="PROSITE" id="PS50893"/>
    </source>
</evidence>
<dbReference type="GO" id="GO:0016887">
    <property type="term" value="F:ATP hydrolysis activity"/>
    <property type="evidence" value="ECO:0007669"/>
    <property type="project" value="InterPro"/>
</dbReference>
<dbReference type="STRING" id="39490.ERS852448_01386"/>
<dbReference type="EC" id="3.6.3.30" evidence="5"/>
<dbReference type="InterPro" id="IPR027417">
    <property type="entry name" value="P-loop_NTPase"/>
</dbReference>
<dbReference type="GO" id="GO:0005524">
    <property type="term" value="F:ATP binding"/>
    <property type="evidence" value="ECO:0007669"/>
    <property type="project" value="UniProtKB-KW"/>
</dbReference>
<dbReference type="GeneID" id="97390660"/>
<sequence>MNQYMIDITDVGLTIRGREILHEINVQFECGKIYGLVGRNGSGKTMLMKCICGFVHPTHGTVRVNSKVIGKDIDFPENMGVIIENPSFISHMSGLRNLEILAGYKKCVSKEQVKKIMELVNLDPESRLPVSKYSLGMKQRLGIAQAIMEKPKLLVLDEPFNGLDEDGVKEVRNILLKMKQTGGTIVLSSHNAEDIKILCNSVYQMNKGYMKQIL</sequence>
<dbReference type="Proteomes" id="UP000095492">
    <property type="component" value="Unassembled WGS sequence"/>
</dbReference>
<dbReference type="InterPro" id="IPR017871">
    <property type="entry name" value="ABC_transporter-like_CS"/>
</dbReference>